<gene>
    <name evidence="4" type="ORF">MicloDRAFT_00002640</name>
</gene>
<evidence type="ECO:0000313" key="4">
    <source>
        <dbReference type="EMBL" id="EIM30983.1"/>
    </source>
</evidence>
<dbReference type="PROSITE" id="PS50878">
    <property type="entry name" value="RT_POL"/>
    <property type="match status" value="1"/>
</dbReference>
<feature type="coiled-coil region" evidence="2">
    <location>
        <begin position="208"/>
        <end position="235"/>
    </location>
</feature>
<dbReference type="HOGENOM" id="CLU_942725_0_0_5"/>
<dbReference type="PANTHER" id="PTHR34047:SF8">
    <property type="entry name" value="PROTEIN YKFC"/>
    <property type="match status" value="1"/>
</dbReference>
<dbReference type="Pfam" id="PF00078">
    <property type="entry name" value="RVT_1"/>
    <property type="match status" value="1"/>
</dbReference>
<dbReference type="eggNOG" id="COG3344">
    <property type="taxonomic scope" value="Bacteria"/>
</dbReference>
<name>I4Z441_9HYPH</name>
<organism evidence="4 5">
    <name type="scientific">Microvirga lotononidis</name>
    <dbReference type="NCBI Taxonomy" id="864069"/>
    <lineage>
        <taxon>Bacteria</taxon>
        <taxon>Pseudomonadati</taxon>
        <taxon>Pseudomonadota</taxon>
        <taxon>Alphaproteobacteria</taxon>
        <taxon>Hyphomicrobiales</taxon>
        <taxon>Methylobacteriaceae</taxon>
        <taxon>Microvirga</taxon>
    </lineage>
</organism>
<sequence>MPNQDTFIRHPQRLPHEVHYEARVPSVTDRLVQEVVRSILEVIYEPVFSDHSHGFRPKRSCHTALTNIKNVWSGVKWFVEADIKGFFDNLDHKIMMTLLAKKIDDKNFLRLIASFLAAGYLEDWKYHNTYSGTPQGGIVSPILSNIYLHELDRFMERWIEARNKGKERRGHPPWISITARIGYIRKKIRTLQERVEDLQHMTHSPEGTEDIKDEIANVMAQIVELEAELKASKIQQFSVPSKVADDPSRNTVDLSYSTKRRRSRATHWLKRYTSRSWDWQYAVRVSRLTFQSRTC</sequence>
<dbReference type="InterPro" id="IPR051083">
    <property type="entry name" value="GrpII_Intron_Splice-Mob/Def"/>
</dbReference>
<keyword evidence="2" id="KW-0175">Coiled coil</keyword>
<keyword evidence="4" id="KW-0808">Transferase</keyword>
<dbReference type="GO" id="GO:0003964">
    <property type="term" value="F:RNA-directed DNA polymerase activity"/>
    <property type="evidence" value="ECO:0007669"/>
    <property type="project" value="UniProtKB-KW"/>
</dbReference>
<dbReference type="Proteomes" id="UP000003947">
    <property type="component" value="Unassembled WGS sequence"/>
</dbReference>
<dbReference type="PANTHER" id="PTHR34047">
    <property type="entry name" value="NUCLEAR INTRON MATURASE 1, MITOCHONDRIAL-RELATED"/>
    <property type="match status" value="1"/>
</dbReference>
<dbReference type="CDD" id="cd01651">
    <property type="entry name" value="RT_G2_intron"/>
    <property type="match status" value="1"/>
</dbReference>
<reference evidence="4 5" key="1">
    <citation type="submission" date="2012-02" db="EMBL/GenBank/DDBJ databases">
        <title>Improved High-Quality Draft sequence of Microvirga sp. WSM3557.</title>
        <authorList>
            <consortium name="US DOE Joint Genome Institute"/>
            <person name="Lucas S."/>
            <person name="Han J."/>
            <person name="Lapidus A."/>
            <person name="Cheng J.-F."/>
            <person name="Goodwin L."/>
            <person name="Pitluck S."/>
            <person name="Peters L."/>
            <person name="Zhang X."/>
            <person name="Detter J.C."/>
            <person name="Han C."/>
            <person name="Tapia R."/>
            <person name="Land M."/>
            <person name="Hauser L."/>
            <person name="Kyrpides N."/>
            <person name="Ivanova N."/>
            <person name="Pagani I."/>
            <person name="Brau L."/>
            <person name="Yates R."/>
            <person name="O'Hara G."/>
            <person name="Rui T."/>
            <person name="Howieson J."/>
            <person name="Reeve W."/>
            <person name="Woyke T."/>
        </authorList>
    </citation>
    <scope>NUCLEOTIDE SEQUENCE [LARGE SCALE GENOMIC DNA]</scope>
    <source>
        <strain evidence="4 5">WSM3557</strain>
    </source>
</reference>
<evidence type="ECO:0000256" key="2">
    <source>
        <dbReference type="SAM" id="Coils"/>
    </source>
</evidence>
<feature type="domain" description="Reverse transcriptase" evidence="3">
    <location>
        <begin position="1"/>
        <end position="256"/>
    </location>
</feature>
<accession>I4Z441</accession>
<protein>
    <submittedName>
        <fullName evidence="4">Retron-type reverse transcriptase</fullName>
    </submittedName>
</protein>
<evidence type="ECO:0000313" key="5">
    <source>
        <dbReference type="Proteomes" id="UP000003947"/>
    </source>
</evidence>
<evidence type="ECO:0000259" key="3">
    <source>
        <dbReference type="PROSITE" id="PS50878"/>
    </source>
</evidence>
<dbReference type="InterPro" id="IPR000477">
    <property type="entry name" value="RT_dom"/>
</dbReference>
<keyword evidence="4" id="KW-0548">Nucleotidyltransferase</keyword>
<dbReference type="EMBL" id="JH660634">
    <property type="protein sequence ID" value="EIM30983.1"/>
    <property type="molecule type" value="Genomic_DNA"/>
</dbReference>
<keyword evidence="5" id="KW-1185">Reference proteome</keyword>
<keyword evidence="4" id="KW-0695">RNA-directed DNA polymerase</keyword>
<proteinExistence type="inferred from homology"/>
<dbReference type="InterPro" id="IPR043502">
    <property type="entry name" value="DNA/RNA_pol_sf"/>
</dbReference>
<dbReference type="PATRIC" id="fig|864069.3.peg.284"/>
<dbReference type="STRING" id="864069.MicloDRAFT_00002640"/>
<dbReference type="AlphaFoldDB" id="I4Z441"/>
<dbReference type="SUPFAM" id="SSF56672">
    <property type="entry name" value="DNA/RNA polymerases"/>
    <property type="match status" value="1"/>
</dbReference>
<comment type="similarity">
    <text evidence="1">Belongs to the bacterial reverse transcriptase family.</text>
</comment>
<evidence type="ECO:0000256" key="1">
    <source>
        <dbReference type="ARBA" id="ARBA00034120"/>
    </source>
</evidence>